<feature type="transmembrane region" description="Helical" evidence="2">
    <location>
        <begin position="98"/>
        <end position="119"/>
    </location>
</feature>
<feature type="region of interest" description="Disordered" evidence="1">
    <location>
        <begin position="41"/>
        <end position="83"/>
    </location>
</feature>
<dbReference type="eggNOG" id="ENOG5033RYZ">
    <property type="taxonomic scope" value="Bacteria"/>
</dbReference>
<evidence type="ECO:0000313" key="3">
    <source>
        <dbReference type="EMBL" id="ADD45873.1"/>
    </source>
</evidence>
<evidence type="ECO:0008006" key="5">
    <source>
        <dbReference type="Google" id="ProtNLM"/>
    </source>
</evidence>
<dbReference type="Pfam" id="PF10935">
    <property type="entry name" value="DUF2637"/>
    <property type="match status" value="1"/>
</dbReference>
<proteinExistence type="predicted"/>
<gene>
    <name evidence="3" type="ordered locus">Snas_6253</name>
</gene>
<dbReference type="EMBL" id="CP001778">
    <property type="protein sequence ID" value="ADD45873.1"/>
    <property type="molecule type" value="Genomic_DNA"/>
</dbReference>
<evidence type="ECO:0000313" key="4">
    <source>
        <dbReference type="Proteomes" id="UP000000844"/>
    </source>
</evidence>
<dbReference type="OrthoDB" id="4333663at2"/>
<accession>D3Q2X2</accession>
<feature type="transmembrane region" description="Helical" evidence="2">
    <location>
        <begin position="131"/>
        <end position="152"/>
    </location>
</feature>
<reference evidence="3 4" key="1">
    <citation type="journal article" date="2009" name="Stand. Genomic Sci.">
        <title>Complete genome sequence of Stackebrandtia nassauensis type strain (LLR-40K-21).</title>
        <authorList>
            <person name="Munk C."/>
            <person name="Lapidus A."/>
            <person name="Copeland A."/>
            <person name="Jando M."/>
            <person name="Mayilraj S."/>
            <person name="Glavina Del Rio T."/>
            <person name="Nolan M."/>
            <person name="Chen F."/>
            <person name="Lucas S."/>
            <person name="Tice H."/>
            <person name="Cheng J.F."/>
            <person name="Han C."/>
            <person name="Detter J.C."/>
            <person name="Bruce D."/>
            <person name="Goodwin L."/>
            <person name="Chain P."/>
            <person name="Pitluck S."/>
            <person name="Goker M."/>
            <person name="Ovchinikova G."/>
            <person name="Pati A."/>
            <person name="Ivanova N."/>
            <person name="Mavromatis K."/>
            <person name="Chen A."/>
            <person name="Palaniappan K."/>
            <person name="Land M."/>
            <person name="Hauser L."/>
            <person name="Chang Y.J."/>
            <person name="Jeffries C.D."/>
            <person name="Bristow J."/>
            <person name="Eisen J.A."/>
            <person name="Markowitz V."/>
            <person name="Hugenholtz P."/>
            <person name="Kyrpides N.C."/>
            <person name="Klenk H.P."/>
        </authorList>
    </citation>
    <scope>NUCLEOTIDE SEQUENCE [LARGE SCALE GENOMIC DNA]</scope>
    <source>
        <strain evidence="4">DSM 44728 / CIP 108903 / NRRL B-16338 / NBRC 102104 / LLR-40K-21</strain>
    </source>
</reference>
<feature type="region of interest" description="Disordered" evidence="1">
    <location>
        <begin position="302"/>
        <end position="367"/>
    </location>
</feature>
<dbReference type="Proteomes" id="UP000000844">
    <property type="component" value="Chromosome"/>
</dbReference>
<keyword evidence="4" id="KW-1185">Reference proteome</keyword>
<keyword evidence="2" id="KW-0472">Membrane</keyword>
<feature type="compositionally biased region" description="Basic and acidic residues" evidence="1">
    <location>
        <begin position="69"/>
        <end position="79"/>
    </location>
</feature>
<keyword evidence="2" id="KW-1133">Transmembrane helix</keyword>
<dbReference type="HOGENOM" id="CLU_670671_0_0_11"/>
<organism evidence="3 4">
    <name type="scientific">Stackebrandtia nassauensis (strain DSM 44728 / CIP 108903 / NRRL B-16338 / NBRC 102104 / LLR-40K-21)</name>
    <dbReference type="NCBI Taxonomy" id="446470"/>
    <lineage>
        <taxon>Bacteria</taxon>
        <taxon>Bacillati</taxon>
        <taxon>Actinomycetota</taxon>
        <taxon>Actinomycetes</taxon>
        <taxon>Glycomycetales</taxon>
        <taxon>Glycomycetaceae</taxon>
        <taxon>Stackebrandtia</taxon>
    </lineage>
</organism>
<dbReference type="AlphaFoldDB" id="D3Q2X2"/>
<dbReference type="InterPro" id="IPR021235">
    <property type="entry name" value="DUF2637"/>
</dbReference>
<dbReference type="KEGG" id="sna:Snas_6253"/>
<evidence type="ECO:0000256" key="1">
    <source>
        <dbReference type="SAM" id="MobiDB-lite"/>
    </source>
</evidence>
<feature type="transmembrane region" description="Helical" evidence="2">
    <location>
        <begin position="183"/>
        <end position="207"/>
    </location>
</feature>
<feature type="compositionally biased region" description="Basic and acidic residues" evidence="1">
    <location>
        <begin position="314"/>
        <end position="324"/>
    </location>
</feature>
<keyword evidence="2" id="KW-0812">Transmembrane</keyword>
<evidence type="ECO:0000256" key="2">
    <source>
        <dbReference type="SAM" id="Phobius"/>
    </source>
</evidence>
<name>D3Q2X2_STANL</name>
<dbReference type="RefSeq" id="WP_013021444.1">
    <property type="nucleotide sequence ID" value="NC_013947.1"/>
</dbReference>
<protein>
    <recommendedName>
        <fullName evidence="5">DUF2637 domain-containing protein</fullName>
    </recommendedName>
</protein>
<dbReference type="STRING" id="446470.Snas_6253"/>
<sequence>MSTVANTTTAIEATNDPTAAAWCRACDQPVGSCECDRSTSPAHPTVAVAGRPDTTAPVDARSHSGAAPVEERSATDRSSADSTTVAPLRLGGKTAAGLLALAAAALGLVGFAVSFETVAEAVEPAFQEYAFLVPTGVDLGIFVFAGIGLLLARMDMSLPWLRLVPWGLTAATVYLNITAYDQLMYQVAHAVLPLLWVVVCEVGTHVIRVRVGLERGTHTDSIPMFRWLLAPVATFRLWRVMRLWNITSYPQALADEKQRLLAKTAMMCRYGNAWRKEAPAMLRARYRMRTLTETDVWAWHTDRPAPDRAATAKRPADTRSDRKPAPATGKPTVAHRPDTTRRSTPRPTPTGTDRSTQSDDSVPTADRLAAAYAQFKAEGIEPSGTELAAKADCSKTVANDWKKQRREGGK</sequence>
<feature type="transmembrane region" description="Helical" evidence="2">
    <location>
        <begin position="159"/>
        <end position="177"/>
    </location>
</feature>